<name>A0A1U9YW48_9HYPH</name>
<protein>
    <submittedName>
        <fullName evidence="3">4-carboxy-2-hydroxymuconate-6-semialdehyde dehydrogenase</fullName>
        <ecNumber evidence="3">1.1.1.312</ecNumber>
    </submittedName>
</protein>
<organism evidence="3 4">
    <name type="scientific">Martelella mediterranea DSM 17316</name>
    <dbReference type="NCBI Taxonomy" id="1122214"/>
    <lineage>
        <taxon>Bacteria</taxon>
        <taxon>Pseudomonadati</taxon>
        <taxon>Pseudomonadota</taxon>
        <taxon>Alphaproteobacteria</taxon>
        <taxon>Hyphomicrobiales</taxon>
        <taxon>Aurantimonadaceae</taxon>
        <taxon>Martelella</taxon>
    </lineage>
</organism>
<dbReference type="Gene3D" id="3.40.50.720">
    <property type="entry name" value="NAD(P)-binding Rossmann-like Domain"/>
    <property type="match status" value="1"/>
</dbReference>
<proteinExistence type="predicted"/>
<dbReference type="Proteomes" id="UP000191135">
    <property type="component" value="Chromosome"/>
</dbReference>
<keyword evidence="4" id="KW-1185">Reference proteome</keyword>
<accession>A0A1U9YW48</accession>
<dbReference type="Pfam" id="PF01408">
    <property type="entry name" value="GFO_IDH_MocA"/>
    <property type="match status" value="1"/>
</dbReference>
<evidence type="ECO:0000259" key="1">
    <source>
        <dbReference type="Pfam" id="PF01408"/>
    </source>
</evidence>
<dbReference type="PANTHER" id="PTHR43377:SF1">
    <property type="entry name" value="BILIVERDIN REDUCTASE A"/>
    <property type="match status" value="1"/>
</dbReference>
<dbReference type="Pfam" id="PF22725">
    <property type="entry name" value="GFO_IDH_MocA_C3"/>
    <property type="match status" value="1"/>
</dbReference>
<sequence length="334" mass="34839">MSAPVRIALVGLGWWGQKITAVLKAAPDDVTIVRAVEPNSEIASAFSAAHDVPVSADLETALADPAVEAVLLVTPHKLHAAQIAASAAAGKHVFCEKPVAMTRAGAERAVKAVDAAGLILATGHERRYEPPIAAMIRAADAGDFGRLMQFDATFSHDKFLALDPTNWRLGAEDAPAAGMTATGIHLLDLAVRLMGPAKSVVASCETLASSLPQGDTISTFICFEGGGTATISANLAMPFVSRCSLFGSKAWVDIRDKAHVEAPDGWIVTSASTGSKIAVEEIGPAEPVRDNIVAFARAIRGEAPYPITTAEMIDTAALLEAVIESSRTGERVLL</sequence>
<dbReference type="AlphaFoldDB" id="A0A1U9YW48"/>
<dbReference type="InterPro" id="IPR051450">
    <property type="entry name" value="Gfo/Idh/MocA_Oxidoreductases"/>
</dbReference>
<dbReference type="GO" id="GO:0000166">
    <property type="term" value="F:nucleotide binding"/>
    <property type="evidence" value="ECO:0007669"/>
    <property type="project" value="InterPro"/>
</dbReference>
<dbReference type="EMBL" id="CP020330">
    <property type="protein sequence ID" value="AQZ49661.1"/>
    <property type="molecule type" value="Genomic_DNA"/>
</dbReference>
<dbReference type="STRING" id="1122214.Mame_00278"/>
<dbReference type="Gene3D" id="3.30.360.10">
    <property type="entry name" value="Dihydrodipicolinate Reductase, domain 2"/>
    <property type="match status" value="1"/>
</dbReference>
<dbReference type="OrthoDB" id="9792935at2"/>
<feature type="domain" description="GFO/IDH/MocA-like oxidoreductase" evidence="2">
    <location>
        <begin position="134"/>
        <end position="252"/>
    </location>
</feature>
<dbReference type="EC" id="1.1.1.312" evidence="3"/>
<dbReference type="InterPro" id="IPR036291">
    <property type="entry name" value="NAD(P)-bd_dom_sf"/>
</dbReference>
<feature type="domain" description="Gfo/Idh/MocA-like oxidoreductase N-terminal" evidence="1">
    <location>
        <begin position="5"/>
        <end position="124"/>
    </location>
</feature>
<dbReference type="InterPro" id="IPR055170">
    <property type="entry name" value="GFO_IDH_MocA-like_dom"/>
</dbReference>
<dbReference type="InterPro" id="IPR000683">
    <property type="entry name" value="Gfo/Idh/MocA-like_OxRdtase_N"/>
</dbReference>
<gene>
    <name evidence="3" type="primary">ligC_1</name>
    <name evidence="3" type="ORF">Mame_00278</name>
</gene>
<dbReference type="PANTHER" id="PTHR43377">
    <property type="entry name" value="BILIVERDIN REDUCTASE A"/>
    <property type="match status" value="1"/>
</dbReference>
<evidence type="ECO:0000313" key="3">
    <source>
        <dbReference type="EMBL" id="AQZ49661.1"/>
    </source>
</evidence>
<dbReference type="SUPFAM" id="SSF55347">
    <property type="entry name" value="Glyceraldehyde-3-phosphate dehydrogenase-like, C-terminal domain"/>
    <property type="match status" value="1"/>
</dbReference>
<dbReference type="GO" id="GO:0050606">
    <property type="term" value="F:4-carboxy-2-hydroxymuconate semialdehyde hemiacetal dehydrogenase activity"/>
    <property type="evidence" value="ECO:0007669"/>
    <property type="project" value="UniProtKB-EC"/>
</dbReference>
<dbReference type="KEGG" id="mmed:Mame_00278"/>
<dbReference type="SUPFAM" id="SSF51735">
    <property type="entry name" value="NAD(P)-binding Rossmann-fold domains"/>
    <property type="match status" value="1"/>
</dbReference>
<evidence type="ECO:0000313" key="4">
    <source>
        <dbReference type="Proteomes" id="UP000191135"/>
    </source>
</evidence>
<keyword evidence="3" id="KW-0560">Oxidoreductase</keyword>
<evidence type="ECO:0000259" key="2">
    <source>
        <dbReference type="Pfam" id="PF22725"/>
    </source>
</evidence>
<reference evidence="3 4" key="1">
    <citation type="submission" date="2017-03" db="EMBL/GenBank/DDBJ databases">
        <title>Foreign affairs: Plasmid Transfer between Roseobacters and Rhizobia.</title>
        <authorList>
            <person name="Bartling P."/>
            <person name="Bunk B."/>
            <person name="Overmann J."/>
            <person name="Brinkmann H."/>
            <person name="Petersen J."/>
        </authorList>
    </citation>
    <scope>NUCLEOTIDE SEQUENCE [LARGE SCALE GENOMIC DNA]</scope>
    <source>
        <strain evidence="3 4">MACL11</strain>
    </source>
</reference>
<dbReference type="eggNOG" id="COG0673">
    <property type="taxonomic scope" value="Bacteria"/>
</dbReference>
<dbReference type="RefSeq" id="WP_018064727.1">
    <property type="nucleotide sequence ID" value="NZ_AQWH01000008.1"/>
</dbReference>